<dbReference type="Pfam" id="PF12937">
    <property type="entry name" value="F-box-like"/>
    <property type="match status" value="1"/>
</dbReference>
<dbReference type="PROSITE" id="PS50181">
    <property type="entry name" value="FBOX"/>
    <property type="match status" value="1"/>
</dbReference>
<protein>
    <recommendedName>
        <fullName evidence="1">F-box domain-containing protein</fullName>
    </recommendedName>
</protein>
<dbReference type="Proteomes" id="UP000559027">
    <property type="component" value="Unassembled WGS sequence"/>
</dbReference>
<gene>
    <name evidence="2" type="ORF">D9756_004027</name>
</gene>
<dbReference type="InterPro" id="IPR036047">
    <property type="entry name" value="F-box-like_dom_sf"/>
</dbReference>
<sequence length="523" mass="59619">MRTTSSGIILTDNNPLFPHLPRSGPTLDSEHSALCMHPPQPSVIFTIPLELVHRILTLGHPDDVAAFSRTCRSAHELVQDEYLWRQIWHAYPFDDPELLRAHRQAVCLATSLEISPLRDGWKAEFTRRIRAEHVALKKREHYSSLSPKEKKTALQVFVSVLEGALPASVGGGMEGKFRDASISQNIQWVQRVLFHSRLIAPVLQSLEDEKEISELQAHIRSCMDEYEWGGKTRRAISDRRNRSRAFVYDLRNYSYKNDYGPYHPDGRVSWVHIENIVNVVLSNLQDLPVHIVSPARPPSGLESLRPYSAPGKYSPRDWAGVEGLLSLFLMDVVSSQQLGTWRRYVCFMDYRDLFAFNYSDIADGPLHPKFFEDPRFREATRLIEVKLHIIPRSEIRFFPPSEIQLSASQKHPLTFFHGTSKGVNGNESTVEGYVRMARDGTVRWRLVSLEFTFLSSTADKQKLSIYDNSPQWSSNGVQIGDVGSARGGVGVWTTKTHEQGDPVGPFWFWKVEDDCSENLVEYT</sequence>
<name>A0A8H5G0L3_9AGAR</name>
<evidence type="ECO:0000259" key="1">
    <source>
        <dbReference type="PROSITE" id="PS50181"/>
    </source>
</evidence>
<accession>A0A8H5G0L3</accession>
<dbReference type="Gene3D" id="1.20.1280.50">
    <property type="match status" value="1"/>
</dbReference>
<dbReference type="AlphaFoldDB" id="A0A8H5G0L3"/>
<dbReference type="SUPFAM" id="SSF81383">
    <property type="entry name" value="F-box domain"/>
    <property type="match status" value="1"/>
</dbReference>
<evidence type="ECO:0000313" key="2">
    <source>
        <dbReference type="EMBL" id="KAF5355737.1"/>
    </source>
</evidence>
<evidence type="ECO:0000313" key="3">
    <source>
        <dbReference type="Proteomes" id="UP000559027"/>
    </source>
</evidence>
<comment type="caution">
    <text evidence="2">The sequence shown here is derived from an EMBL/GenBank/DDBJ whole genome shotgun (WGS) entry which is preliminary data.</text>
</comment>
<feature type="domain" description="F-box" evidence="1">
    <location>
        <begin position="41"/>
        <end position="87"/>
    </location>
</feature>
<proteinExistence type="predicted"/>
<reference evidence="2 3" key="1">
    <citation type="journal article" date="2020" name="ISME J.">
        <title>Uncovering the hidden diversity of litter-decomposition mechanisms in mushroom-forming fungi.</title>
        <authorList>
            <person name="Floudas D."/>
            <person name="Bentzer J."/>
            <person name="Ahren D."/>
            <person name="Johansson T."/>
            <person name="Persson P."/>
            <person name="Tunlid A."/>
        </authorList>
    </citation>
    <scope>NUCLEOTIDE SEQUENCE [LARGE SCALE GENOMIC DNA]</scope>
    <source>
        <strain evidence="2 3">CBS 146.42</strain>
    </source>
</reference>
<keyword evidence="3" id="KW-1185">Reference proteome</keyword>
<dbReference type="InterPro" id="IPR001810">
    <property type="entry name" value="F-box_dom"/>
</dbReference>
<dbReference type="EMBL" id="JAACJO010000007">
    <property type="protein sequence ID" value="KAF5355737.1"/>
    <property type="molecule type" value="Genomic_DNA"/>
</dbReference>
<dbReference type="OrthoDB" id="3226064at2759"/>
<organism evidence="2 3">
    <name type="scientific">Leucocoprinus leucothites</name>
    <dbReference type="NCBI Taxonomy" id="201217"/>
    <lineage>
        <taxon>Eukaryota</taxon>
        <taxon>Fungi</taxon>
        <taxon>Dikarya</taxon>
        <taxon>Basidiomycota</taxon>
        <taxon>Agaricomycotina</taxon>
        <taxon>Agaricomycetes</taxon>
        <taxon>Agaricomycetidae</taxon>
        <taxon>Agaricales</taxon>
        <taxon>Agaricineae</taxon>
        <taxon>Agaricaceae</taxon>
        <taxon>Leucocoprinus</taxon>
    </lineage>
</organism>